<organism evidence="5">
    <name type="scientific">Enterobius vermicularis</name>
    <name type="common">Human pinworm</name>
    <dbReference type="NCBI Taxonomy" id="51028"/>
    <lineage>
        <taxon>Eukaryota</taxon>
        <taxon>Metazoa</taxon>
        <taxon>Ecdysozoa</taxon>
        <taxon>Nematoda</taxon>
        <taxon>Chromadorea</taxon>
        <taxon>Rhabditida</taxon>
        <taxon>Spirurina</taxon>
        <taxon>Oxyuridomorpha</taxon>
        <taxon>Oxyuroidea</taxon>
        <taxon>Oxyuridae</taxon>
        <taxon>Enterobius</taxon>
    </lineage>
</organism>
<accession>A0A0N4VJT0</accession>
<dbReference type="EMBL" id="UXUI01010838">
    <property type="protein sequence ID" value="VDD95675.1"/>
    <property type="molecule type" value="Genomic_DNA"/>
</dbReference>
<evidence type="ECO:0000256" key="1">
    <source>
        <dbReference type="ARBA" id="ARBA00010964"/>
    </source>
</evidence>
<dbReference type="GO" id="GO:0048513">
    <property type="term" value="P:animal organ development"/>
    <property type="evidence" value="ECO:0007669"/>
    <property type="project" value="TreeGrafter"/>
</dbReference>
<protein>
    <submittedName>
        <fullName evidence="5">G_PROTEIN_RECEP_F1_2 domain-containing protein</fullName>
    </submittedName>
</protein>
<evidence type="ECO:0000256" key="2">
    <source>
        <dbReference type="SAM" id="Phobius"/>
    </source>
</evidence>
<dbReference type="OrthoDB" id="5786858at2759"/>
<comment type="similarity">
    <text evidence="1">Belongs to the sprouty family.</text>
</comment>
<evidence type="ECO:0000313" key="4">
    <source>
        <dbReference type="Proteomes" id="UP000274131"/>
    </source>
</evidence>
<dbReference type="AlphaFoldDB" id="A0A0N4VJT0"/>
<evidence type="ECO:0000313" key="3">
    <source>
        <dbReference type="EMBL" id="VDD95675.1"/>
    </source>
</evidence>
<dbReference type="Pfam" id="PF05210">
    <property type="entry name" value="Sprouty"/>
    <property type="match status" value="1"/>
</dbReference>
<dbReference type="STRING" id="51028.A0A0N4VJT0"/>
<keyword evidence="4" id="KW-1185">Reference proteome</keyword>
<feature type="transmembrane region" description="Helical" evidence="2">
    <location>
        <begin position="59"/>
        <end position="78"/>
    </location>
</feature>
<dbReference type="WBParaSite" id="EVEC_0001110101-mRNA-1">
    <property type="protein sequence ID" value="EVEC_0001110101-mRNA-1"/>
    <property type="gene ID" value="EVEC_0001110101"/>
</dbReference>
<evidence type="ECO:0000313" key="5">
    <source>
        <dbReference type="WBParaSite" id="EVEC_0001110101-mRNA-1"/>
    </source>
</evidence>
<proteinExistence type="inferred from homology"/>
<dbReference type="Proteomes" id="UP000274131">
    <property type="component" value="Unassembled WGS sequence"/>
</dbReference>
<dbReference type="PANTHER" id="PTHR12365:SF9">
    <property type="entry name" value="PROTEIN SPROUTY HOMOLOG 3"/>
    <property type="match status" value="1"/>
</dbReference>
<name>A0A0N4VJT0_ENTVE</name>
<sequence>MTCYPLAQAAVYHCYRSDDEVVAKIGRYGYGYTLNIAIVQDVFTYGSRNVTMLKRLKRWMLLLVIAIFAPCLCCYLPAKGIYRCFGPRGGRHTPSRQYS</sequence>
<gene>
    <name evidence="3" type="ORF">EVEC_LOCUS10426</name>
</gene>
<dbReference type="GO" id="GO:0040037">
    <property type="term" value="P:negative regulation of fibroblast growth factor receptor signaling pathway"/>
    <property type="evidence" value="ECO:0007669"/>
    <property type="project" value="TreeGrafter"/>
</dbReference>
<dbReference type="PANTHER" id="PTHR12365">
    <property type="entry name" value="SPROUTY"/>
    <property type="match status" value="1"/>
</dbReference>
<dbReference type="GO" id="GO:0005829">
    <property type="term" value="C:cytosol"/>
    <property type="evidence" value="ECO:0007669"/>
    <property type="project" value="TreeGrafter"/>
</dbReference>
<dbReference type="GO" id="GO:0016020">
    <property type="term" value="C:membrane"/>
    <property type="evidence" value="ECO:0007669"/>
    <property type="project" value="InterPro"/>
</dbReference>
<dbReference type="InterPro" id="IPR051192">
    <property type="entry name" value="Sprouty_domain"/>
</dbReference>
<reference evidence="5" key="1">
    <citation type="submission" date="2017-02" db="UniProtKB">
        <authorList>
            <consortium name="WormBaseParasite"/>
        </authorList>
    </citation>
    <scope>IDENTIFICATION</scope>
</reference>
<reference evidence="3 4" key="2">
    <citation type="submission" date="2018-10" db="EMBL/GenBank/DDBJ databases">
        <authorList>
            <consortium name="Pathogen Informatics"/>
        </authorList>
    </citation>
    <scope>NUCLEOTIDE SEQUENCE [LARGE SCALE GENOMIC DNA]</scope>
</reference>
<keyword evidence="2" id="KW-0472">Membrane</keyword>
<keyword evidence="2" id="KW-1133">Transmembrane helix</keyword>
<dbReference type="InterPro" id="IPR007875">
    <property type="entry name" value="Sprouty"/>
</dbReference>
<dbReference type="GO" id="GO:0046580">
    <property type="term" value="P:negative regulation of Ras protein signal transduction"/>
    <property type="evidence" value="ECO:0007669"/>
    <property type="project" value="TreeGrafter"/>
</dbReference>
<keyword evidence="2" id="KW-0812">Transmembrane</keyword>